<dbReference type="EMBL" id="JTHE02000002">
    <property type="protein sequence ID" value="NEV65770.1"/>
    <property type="molecule type" value="Genomic_DNA"/>
</dbReference>
<dbReference type="InterPro" id="IPR021787">
    <property type="entry name" value="DUF3352"/>
</dbReference>
<organism evidence="1">
    <name type="scientific">Lyngbya confervoides BDU141951</name>
    <dbReference type="NCBI Taxonomy" id="1574623"/>
    <lineage>
        <taxon>Bacteria</taxon>
        <taxon>Bacillati</taxon>
        <taxon>Cyanobacteriota</taxon>
        <taxon>Cyanophyceae</taxon>
        <taxon>Oscillatoriophycideae</taxon>
        <taxon>Oscillatoriales</taxon>
        <taxon>Microcoleaceae</taxon>
        <taxon>Lyngbya</taxon>
    </lineage>
</organism>
<sequence length="579" mass="62585">MKSRTVYSAIAILAGILLLVGIAGFWGLTSQNPRGLITRGGQAQPQAAQFVPRQSPLMVSLLARPDRLWQLRQLLTPANQRFQVRQEWQSLQQSLEDLVGWDYEADVRPWLDEEATLAITAADLDYDASNGLQPGYLVVLSCRDAEAAREALHRLWQQRAVQRNLRFETVSGISLISDQALATTGRAPISGFSANLALETLATTMIGDRYVLLANDAQVLRQAIATYQAPDVSWVKAAPYHTAITTLPENRVGWLVANIPQLLAWFGDEKLLTAPPISPTGQQAHLAFISFQALAEGLLGNTAIATHPLSSVPEAITPPQATSARLPAAISLVPESALFVTAGAQLSQQLQSLSDNIGGYPIAQQAIAALLQSWSLTPESVPAGLSAALAGDYALALLPGDRPDWALITAAATTDLAALDDFAAGQGLTVNRLTYNEQPLTTWTRFTLNRTRNNAPLQLTTQVIAAHTTVQNHEVLSTSLEGLQQVLQQVNQGSLADQTTLMQLTEELPTLGSELIYIDWPALLPSLQQRFPWLLAVEAATQPFSQHIGPILISDRPTASALQMGTVAIQLRENPAKMS</sequence>
<dbReference type="Pfam" id="PF11832">
    <property type="entry name" value="DUF3352"/>
    <property type="match status" value="1"/>
</dbReference>
<evidence type="ECO:0000313" key="1">
    <source>
        <dbReference type="EMBL" id="NEV65770.1"/>
    </source>
</evidence>
<reference evidence="1" key="3">
    <citation type="submission" date="2020-02" db="EMBL/GenBank/DDBJ databases">
        <authorList>
            <person name="Sarangi A.N."/>
            <person name="Ghosh S."/>
            <person name="Mukherjee M."/>
            <person name="Tripathy S."/>
        </authorList>
    </citation>
    <scope>NUCLEOTIDE SEQUENCE</scope>
    <source>
        <strain evidence="1">BDU141951</strain>
    </source>
</reference>
<comment type="caution">
    <text evidence="1">The sequence shown here is derived from an EMBL/GenBank/DDBJ whole genome shotgun (WGS) entry which is preliminary data.</text>
</comment>
<dbReference type="AlphaFoldDB" id="A0A0C1YDU4"/>
<proteinExistence type="predicted"/>
<gene>
    <name evidence="1" type="ORF">QQ91_001405</name>
</gene>
<accession>A0A0C1YDU4</accession>
<protein>
    <submittedName>
        <fullName evidence="1">DUF3352 domain-containing protein</fullName>
    </submittedName>
</protein>
<reference evidence="1" key="2">
    <citation type="journal article" date="2015" name="Genome Announc.">
        <title>Draft Genome Sequence of Filamentous Marine Cyanobacterium Lyngbya confervoides Strain BDU141951.</title>
        <authorList>
            <person name="Chandrababunaidu M.M."/>
            <person name="Sen D."/>
            <person name="Tripathy S."/>
        </authorList>
    </citation>
    <scope>NUCLEOTIDE SEQUENCE</scope>
    <source>
        <strain evidence="1">BDU141951</strain>
    </source>
</reference>
<name>A0A0C1YDU4_9CYAN</name>
<reference evidence="1" key="1">
    <citation type="submission" date="2014-11" db="EMBL/GenBank/DDBJ databases">
        <authorList>
            <person name="Malar M.C."/>
            <person name="Sen D."/>
            <person name="Tripathy S."/>
        </authorList>
    </citation>
    <scope>NUCLEOTIDE SEQUENCE</scope>
    <source>
        <strain evidence="1">BDU141951</strain>
    </source>
</reference>